<dbReference type="PRINTS" id="PR00369">
    <property type="entry name" value="FLAVODOXIN"/>
</dbReference>
<dbReference type="PROSITE" id="PS51384">
    <property type="entry name" value="FAD_FR"/>
    <property type="match status" value="1"/>
</dbReference>
<dbReference type="PANTHER" id="PTHR19384:SF17">
    <property type="entry name" value="NADPH--CYTOCHROME P450 REDUCTASE"/>
    <property type="match status" value="1"/>
</dbReference>
<evidence type="ECO:0000256" key="2">
    <source>
        <dbReference type="ARBA" id="ARBA00001974"/>
    </source>
</evidence>
<dbReference type="SUPFAM" id="SSF52218">
    <property type="entry name" value="Flavoproteins"/>
    <property type="match status" value="1"/>
</dbReference>
<name>A0A061R8L6_9CHLO</name>
<dbReference type="Pfam" id="PF00667">
    <property type="entry name" value="FAD_binding_1"/>
    <property type="match status" value="1"/>
</dbReference>
<dbReference type="PANTHER" id="PTHR19384">
    <property type="entry name" value="NITRIC OXIDE SYNTHASE-RELATED"/>
    <property type="match status" value="1"/>
</dbReference>
<dbReference type="PROSITE" id="PS50902">
    <property type="entry name" value="FLAVODOXIN_LIKE"/>
    <property type="match status" value="1"/>
</dbReference>
<dbReference type="EC" id="1.6.2.4" evidence="8"/>
<dbReference type="PRINTS" id="PR00371">
    <property type="entry name" value="FPNCR"/>
</dbReference>
<evidence type="ECO:0000256" key="3">
    <source>
        <dbReference type="ARBA" id="ARBA00022630"/>
    </source>
</evidence>
<feature type="domain" description="FAD-binding FR-type" evidence="12">
    <location>
        <begin position="267"/>
        <end position="505"/>
    </location>
</feature>
<evidence type="ECO:0000256" key="7">
    <source>
        <dbReference type="ARBA" id="ARBA00023002"/>
    </source>
</evidence>
<reference evidence="13" key="1">
    <citation type="submission" date="2014-05" db="EMBL/GenBank/DDBJ databases">
        <title>The transcriptome of the halophilic microalga Tetraselmis sp. GSL018 isolated from the Great Salt Lake, Utah.</title>
        <authorList>
            <person name="Jinkerson R.E."/>
            <person name="D'Adamo S."/>
            <person name="Posewitz M.C."/>
        </authorList>
    </citation>
    <scope>NUCLEOTIDE SEQUENCE</scope>
    <source>
        <strain evidence="13">GSL018</strain>
    </source>
</reference>
<evidence type="ECO:0000256" key="8">
    <source>
        <dbReference type="ARBA" id="ARBA00023797"/>
    </source>
</evidence>
<dbReference type="InterPro" id="IPR003097">
    <property type="entry name" value="CysJ-like_FAD-binding"/>
</dbReference>
<dbReference type="InterPro" id="IPR001433">
    <property type="entry name" value="OxRdtase_FAD/NAD-bd"/>
</dbReference>
<dbReference type="InterPro" id="IPR017927">
    <property type="entry name" value="FAD-bd_FR_type"/>
</dbReference>
<evidence type="ECO:0000256" key="5">
    <source>
        <dbReference type="ARBA" id="ARBA00022827"/>
    </source>
</evidence>
<dbReference type="InterPro" id="IPR008254">
    <property type="entry name" value="Flavodoxin/NO_synth"/>
</dbReference>
<dbReference type="SUPFAM" id="SSF63380">
    <property type="entry name" value="Riboflavin synthase domain-like"/>
    <property type="match status" value="1"/>
</dbReference>
<evidence type="ECO:0000256" key="4">
    <source>
        <dbReference type="ARBA" id="ARBA00022643"/>
    </source>
</evidence>
<sequence length="661" mass="70859">MDGQEGTQTYFGGPTLLAATSALVFSASVALLYVRYQSRIFKDSNSSSGCFQSASGNDENQEDAPSETAVQVTVLYGTQTGTAERFAKKLVTEAVPRYGGKARFRAVDVEEWDFKDQLPKADVLIALFATYGDGEPTDSASDFVRWLEDQEEADEEPLLGKPFGVFGLGNRQYEHFNAMGKLLDKRFTKLGGSRLVPVGLGDDDENIEDDFDRWTERLWSSLDEALGGGAGGGAAAAAAAAPAYDAEVLPAGTPEAAGAGSLGHGHAAPAMVRVAEVRELHSAESERSCVHVELELGGSGLSYTAGDHVGVHPANSEEAVEAAAGLLGVPLDSVVRLSLPEGRAADLLSAPPPTPATLRTLLTWHTDLLGPVHRPALAALAACASDAADKDRLALLSSQEGKQEFASWVSQPQRSLLCVMREFPSARPSLGLFFGAIAPRLQPRYYSISSAPAASDGRMSITCAVVDEETSAGRRHRGVASMWLARQSEGAEVPAHVRSSTFKLPRRHETPIIMIGPGTGIAPFRGFLQERATARAAGKDLGEALLFFGCRDRAKDFIYEAELRDFVRSGVLSELFTAFSREDPGKKDYVQHHLLANAERVWGLIGEGGHLYVCGDAKRMAKDVHEALVEAAQKARGLSREAAAAELHFLADCGRYLKDVW</sequence>
<proteinExistence type="predicted"/>
<keyword evidence="3" id="KW-0285">Flavoprotein</keyword>
<dbReference type="InterPro" id="IPR039261">
    <property type="entry name" value="FNR_nucleotide-bd"/>
</dbReference>
<dbReference type="GO" id="GO:0050660">
    <property type="term" value="F:flavin adenine dinucleotide binding"/>
    <property type="evidence" value="ECO:0007669"/>
    <property type="project" value="TreeGrafter"/>
</dbReference>
<dbReference type="InterPro" id="IPR029039">
    <property type="entry name" value="Flavoprotein-like_sf"/>
</dbReference>
<dbReference type="InterPro" id="IPR001094">
    <property type="entry name" value="Flavdoxin-like"/>
</dbReference>
<dbReference type="GO" id="GO:0003958">
    <property type="term" value="F:NADPH-hemoprotein reductase activity"/>
    <property type="evidence" value="ECO:0007669"/>
    <property type="project" value="UniProtKB-EC"/>
</dbReference>
<feature type="region of interest" description="Disordered" evidence="9">
    <location>
        <begin position="44"/>
        <end position="65"/>
    </location>
</feature>
<evidence type="ECO:0000256" key="6">
    <source>
        <dbReference type="ARBA" id="ARBA00022857"/>
    </source>
</evidence>
<keyword evidence="10" id="KW-0812">Transmembrane</keyword>
<dbReference type="Gene3D" id="1.20.990.10">
    <property type="entry name" value="NADPH-cytochrome p450 Reductase, Chain A, domain 3"/>
    <property type="match status" value="1"/>
</dbReference>
<evidence type="ECO:0000256" key="1">
    <source>
        <dbReference type="ARBA" id="ARBA00001917"/>
    </source>
</evidence>
<evidence type="ECO:0000256" key="9">
    <source>
        <dbReference type="SAM" id="MobiDB-lite"/>
    </source>
</evidence>
<keyword evidence="10" id="KW-1133">Transmembrane helix</keyword>
<feature type="domain" description="Flavodoxin-like" evidence="11">
    <location>
        <begin position="72"/>
        <end position="219"/>
    </location>
</feature>
<dbReference type="EMBL" id="GBEZ01017017">
    <property type="protein sequence ID" value="JAC69282.1"/>
    <property type="molecule type" value="Transcribed_RNA"/>
</dbReference>
<keyword evidence="4" id="KW-0288">FMN</keyword>
<dbReference type="InterPro" id="IPR017938">
    <property type="entry name" value="Riboflavin_synthase-like_b-brl"/>
</dbReference>
<accession>A0A061R8L6</accession>
<feature type="transmembrane region" description="Helical" evidence="10">
    <location>
        <begin position="15"/>
        <end position="34"/>
    </location>
</feature>
<dbReference type="GO" id="GO:0010181">
    <property type="term" value="F:FMN binding"/>
    <property type="evidence" value="ECO:0007669"/>
    <property type="project" value="InterPro"/>
</dbReference>
<dbReference type="AlphaFoldDB" id="A0A061R8L6"/>
<evidence type="ECO:0000259" key="12">
    <source>
        <dbReference type="PROSITE" id="PS51384"/>
    </source>
</evidence>
<feature type="compositionally biased region" description="Polar residues" evidence="9">
    <location>
        <begin position="44"/>
        <end position="58"/>
    </location>
</feature>
<dbReference type="InterPro" id="IPR001709">
    <property type="entry name" value="Flavoprot_Pyr_Nucl_cyt_Rdtase"/>
</dbReference>
<dbReference type="GO" id="GO:0005829">
    <property type="term" value="C:cytosol"/>
    <property type="evidence" value="ECO:0007669"/>
    <property type="project" value="TreeGrafter"/>
</dbReference>
<dbReference type="Gene3D" id="2.40.30.10">
    <property type="entry name" value="Translation factors"/>
    <property type="match status" value="1"/>
</dbReference>
<gene>
    <name evidence="13" type="ORF">TSPGSL018_6755</name>
</gene>
<evidence type="ECO:0000256" key="10">
    <source>
        <dbReference type="SAM" id="Phobius"/>
    </source>
</evidence>
<organism evidence="13">
    <name type="scientific">Tetraselmis sp. GSL018</name>
    <dbReference type="NCBI Taxonomy" id="582737"/>
    <lineage>
        <taxon>Eukaryota</taxon>
        <taxon>Viridiplantae</taxon>
        <taxon>Chlorophyta</taxon>
        <taxon>core chlorophytes</taxon>
        <taxon>Chlorodendrophyceae</taxon>
        <taxon>Chlorodendrales</taxon>
        <taxon>Chlorodendraceae</taxon>
        <taxon>Tetraselmis</taxon>
    </lineage>
</organism>
<evidence type="ECO:0000259" key="11">
    <source>
        <dbReference type="PROSITE" id="PS50902"/>
    </source>
</evidence>
<comment type="cofactor">
    <cofactor evidence="1">
        <name>FMN</name>
        <dbReference type="ChEBI" id="CHEBI:58210"/>
    </cofactor>
</comment>
<protein>
    <recommendedName>
        <fullName evidence="8">NADPH--hemoprotein reductase</fullName>
        <ecNumber evidence="8">1.6.2.4</ecNumber>
    </recommendedName>
</protein>
<comment type="cofactor">
    <cofactor evidence="2">
        <name>FAD</name>
        <dbReference type="ChEBI" id="CHEBI:57692"/>
    </cofactor>
</comment>
<dbReference type="InterPro" id="IPR023173">
    <property type="entry name" value="NADPH_Cyt_P450_Rdtase_alpha"/>
</dbReference>
<keyword evidence="6" id="KW-0521">NADP</keyword>
<dbReference type="Pfam" id="PF00175">
    <property type="entry name" value="NAD_binding_1"/>
    <property type="match status" value="1"/>
</dbReference>
<dbReference type="FunFam" id="3.40.50.80:FF:000001">
    <property type="entry name" value="NADPH--cytochrome P450 reductase 1"/>
    <property type="match status" value="1"/>
</dbReference>
<dbReference type="Gene3D" id="3.40.50.80">
    <property type="entry name" value="Nucleotide-binding domain of ferredoxin-NADP reductase (FNR) module"/>
    <property type="match status" value="1"/>
</dbReference>
<keyword evidence="5" id="KW-0274">FAD</keyword>
<dbReference type="SUPFAM" id="SSF52343">
    <property type="entry name" value="Ferredoxin reductase-like, C-terminal NADP-linked domain"/>
    <property type="match status" value="1"/>
</dbReference>
<keyword evidence="10" id="KW-0472">Membrane</keyword>
<keyword evidence="7" id="KW-0560">Oxidoreductase</keyword>
<evidence type="ECO:0000313" key="13">
    <source>
        <dbReference type="EMBL" id="JAC69282.1"/>
    </source>
</evidence>
<dbReference type="Gene3D" id="3.40.50.360">
    <property type="match status" value="1"/>
</dbReference>
<dbReference type="Pfam" id="PF00258">
    <property type="entry name" value="Flavodoxin_1"/>
    <property type="match status" value="1"/>
</dbReference>